<accession>A0A6J6M317</accession>
<name>A0A6J6M317_9ZZZZ</name>
<reference evidence="1" key="1">
    <citation type="submission" date="2020-05" db="EMBL/GenBank/DDBJ databases">
        <authorList>
            <person name="Chiriac C."/>
            <person name="Salcher M."/>
            <person name="Ghai R."/>
            <person name="Kavagutti S V."/>
        </authorList>
    </citation>
    <scope>NUCLEOTIDE SEQUENCE</scope>
</reference>
<dbReference type="AlphaFoldDB" id="A0A6J6M317"/>
<gene>
    <name evidence="1" type="ORF">UFOPK2254_01142</name>
</gene>
<dbReference type="Gene3D" id="2.60.40.230">
    <property type="entry name" value="Neocarzinostatin-like"/>
    <property type="match status" value="1"/>
</dbReference>
<protein>
    <submittedName>
        <fullName evidence="1">Unannotated protein</fullName>
    </submittedName>
</protein>
<proteinExistence type="predicted"/>
<dbReference type="EMBL" id="CAEZWO010000126">
    <property type="protein sequence ID" value="CAB4668530.1"/>
    <property type="molecule type" value="Genomic_DNA"/>
</dbReference>
<organism evidence="1">
    <name type="scientific">freshwater metagenome</name>
    <dbReference type="NCBI Taxonomy" id="449393"/>
    <lineage>
        <taxon>unclassified sequences</taxon>
        <taxon>metagenomes</taxon>
        <taxon>ecological metagenomes</taxon>
    </lineage>
</organism>
<evidence type="ECO:0000313" key="1">
    <source>
        <dbReference type="EMBL" id="CAB4668530.1"/>
    </source>
</evidence>
<sequence length="563" mass="59522">MRINFVPRSKKSLVLRFAVASVFTAAMVTPAVGADSLPPAPINLIAPTAIPNVAPLPFTGVKVAKFTTSTTMPNLLVSPSTGYVGDAVVVSGTGLAANTTLDLTWSTLSPTWVADIQPNTVNYMGYSFADKFSVKMTTVTTDATGAFTFKSKIPEDFGGIHDIYALQAGVAIAHGGFQMGRGFTMSPKSGPIGTPITVTYTGMGGSLYTAGAAAYWDNNFAGEMQSMWTRGTAKIVLRASGAVGNHVLEVKNALQTAYLNVIQSPIPYTNSGTGIFKVTKDNGLLPAKIIYPAIMEPTVAARTMLSTTGLDPNSKAEAKLSVSSGTINTKTTMSVTGLSTTGTHQIVWATVVGNRVNCTGVCWAYDALPVATVDVTGTAFTKELTIPDNLGGWHVLQVKKGDLIEAQIPFYLKQSIMPFLDKAGKVIGMGIAKSDLSTAPDVIARGQSGAPTNKFKSGEEFTISLKGVGWTQFDNTQAVTYDNSFVGYGCGFNSNGYVVIHLRATGAPGTHIIDLHPVMYTNQPSFANTPYGMMPVLTSDRDFPALALGYQIPSYQFSITVTK</sequence>